<dbReference type="GO" id="GO:0003677">
    <property type="term" value="F:DNA binding"/>
    <property type="evidence" value="ECO:0007669"/>
    <property type="project" value="UniProtKB-UniRule"/>
</dbReference>
<dbReference type="InterPro" id="IPR036271">
    <property type="entry name" value="Tet_transcr_reg_TetR-rel_C_sf"/>
</dbReference>
<dbReference type="PROSITE" id="PS50977">
    <property type="entry name" value="HTH_TETR_2"/>
    <property type="match status" value="1"/>
</dbReference>
<proteinExistence type="predicted"/>
<evidence type="ECO:0000259" key="3">
    <source>
        <dbReference type="PROSITE" id="PS50977"/>
    </source>
</evidence>
<feature type="DNA-binding region" description="H-T-H motif" evidence="2">
    <location>
        <begin position="39"/>
        <end position="58"/>
    </location>
</feature>
<evidence type="ECO:0000256" key="1">
    <source>
        <dbReference type="ARBA" id="ARBA00023125"/>
    </source>
</evidence>
<dbReference type="Gene3D" id="1.10.357.10">
    <property type="entry name" value="Tetracycline Repressor, domain 2"/>
    <property type="match status" value="1"/>
</dbReference>
<comment type="caution">
    <text evidence="4">The sequence shown here is derived from an EMBL/GenBank/DDBJ whole genome shotgun (WGS) entry which is preliminary data.</text>
</comment>
<feature type="domain" description="HTH tetR-type" evidence="3">
    <location>
        <begin position="16"/>
        <end position="76"/>
    </location>
</feature>
<dbReference type="PANTHER" id="PTHR43479:SF11">
    <property type="entry name" value="ACREF_ENVCD OPERON REPRESSOR-RELATED"/>
    <property type="match status" value="1"/>
</dbReference>
<sequence>MVRETVLKAEKRQAGTELKDKIFKAAQRLFVEKGYHSTSIPDIVKEAGVSTGAIYHHYSSKEELAREIHKTAVQQFLANFNEQVRTQKSTYAKIRAYTSLMFRWTEQDPVMVQYLLYGRPKEILVRNLTVCSEEGLQATREMVEQGMEAGEIKTMNPCLASAIISGTLMRMIELRLDGLIEHPLEEFIEAAANNIWLALKA</sequence>
<reference evidence="5" key="1">
    <citation type="submission" date="2015-07" db="EMBL/GenBank/DDBJ databases">
        <title>Complete Genome of Thermincola ferriacetica strain Z-0001T.</title>
        <authorList>
            <person name="Lusk B."/>
            <person name="Badalamenti J.P."/>
            <person name="Parameswaran P."/>
            <person name="Bond D.R."/>
            <person name="Torres C.I."/>
        </authorList>
    </citation>
    <scope>NUCLEOTIDE SEQUENCE [LARGE SCALE GENOMIC DNA]</scope>
    <source>
        <strain evidence="5">Z-0001</strain>
    </source>
</reference>
<dbReference type="SUPFAM" id="SSF46689">
    <property type="entry name" value="Homeodomain-like"/>
    <property type="match status" value="1"/>
</dbReference>
<dbReference type="PRINTS" id="PR00455">
    <property type="entry name" value="HTHTETR"/>
</dbReference>
<keyword evidence="5" id="KW-1185">Reference proteome</keyword>
<accession>A0A0L6VYH2</accession>
<protein>
    <submittedName>
        <fullName evidence="4">Transcriptional regulator, TetR family</fullName>
    </submittedName>
</protein>
<dbReference type="Proteomes" id="UP000037175">
    <property type="component" value="Unassembled WGS sequence"/>
</dbReference>
<evidence type="ECO:0000313" key="5">
    <source>
        <dbReference type="Proteomes" id="UP000037175"/>
    </source>
</evidence>
<keyword evidence="1 2" id="KW-0238">DNA-binding</keyword>
<gene>
    <name evidence="4" type="ORF">Tfer_3070</name>
</gene>
<evidence type="ECO:0000256" key="2">
    <source>
        <dbReference type="PROSITE-ProRule" id="PRU00335"/>
    </source>
</evidence>
<name>A0A0L6VYH2_9FIRM</name>
<dbReference type="InterPro" id="IPR050624">
    <property type="entry name" value="HTH-type_Tx_Regulator"/>
</dbReference>
<dbReference type="PANTHER" id="PTHR43479">
    <property type="entry name" value="ACREF/ENVCD OPERON REPRESSOR-RELATED"/>
    <property type="match status" value="1"/>
</dbReference>
<dbReference type="InterPro" id="IPR001647">
    <property type="entry name" value="HTH_TetR"/>
</dbReference>
<dbReference type="EMBL" id="LGTE01000033">
    <property type="protein sequence ID" value="KNZ68377.1"/>
    <property type="molecule type" value="Genomic_DNA"/>
</dbReference>
<dbReference type="AlphaFoldDB" id="A0A0L6VYH2"/>
<dbReference type="Pfam" id="PF00440">
    <property type="entry name" value="TetR_N"/>
    <property type="match status" value="1"/>
</dbReference>
<dbReference type="SUPFAM" id="SSF48498">
    <property type="entry name" value="Tetracyclin repressor-like, C-terminal domain"/>
    <property type="match status" value="1"/>
</dbReference>
<organism evidence="4 5">
    <name type="scientific">Thermincola ferriacetica</name>
    <dbReference type="NCBI Taxonomy" id="281456"/>
    <lineage>
        <taxon>Bacteria</taxon>
        <taxon>Bacillati</taxon>
        <taxon>Bacillota</taxon>
        <taxon>Clostridia</taxon>
        <taxon>Eubacteriales</taxon>
        <taxon>Thermincolaceae</taxon>
        <taxon>Thermincola</taxon>
    </lineage>
</organism>
<dbReference type="InterPro" id="IPR009057">
    <property type="entry name" value="Homeodomain-like_sf"/>
</dbReference>
<evidence type="ECO:0000313" key="4">
    <source>
        <dbReference type="EMBL" id="KNZ68377.1"/>
    </source>
</evidence>